<evidence type="ECO:0000313" key="2">
    <source>
        <dbReference type="Proteomes" id="UP000639403"/>
    </source>
</evidence>
<dbReference type="Proteomes" id="UP000639403">
    <property type="component" value="Unassembled WGS sequence"/>
</dbReference>
<name>A0A8H7NZH3_9APHY</name>
<reference evidence="1" key="2">
    <citation type="journal article" name="Front. Microbiol.">
        <title>Degradative Capacity of Two Strains of Rhodonia placenta: From Phenotype to Genotype.</title>
        <authorList>
            <person name="Kolle M."/>
            <person name="Horta M.A.C."/>
            <person name="Nowrousian M."/>
            <person name="Ohm R.A."/>
            <person name="Benz J.P."/>
            <person name="Pilgard A."/>
        </authorList>
    </citation>
    <scope>NUCLEOTIDE SEQUENCE</scope>
    <source>
        <strain evidence="1">FPRL280</strain>
    </source>
</reference>
<organism evidence="1 2">
    <name type="scientific">Rhodonia placenta</name>
    <dbReference type="NCBI Taxonomy" id="104341"/>
    <lineage>
        <taxon>Eukaryota</taxon>
        <taxon>Fungi</taxon>
        <taxon>Dikarya</taxon>
        <taxon>Basidiomycota</taxon>
        <taxon>Agaricomycotina</taxon>
        <taxon>Agaricomycetes</taxon>
        <taxon>Polyporales</taxon>
        <taxon>Adustoporiaceae</taxon>
        <taxon>Rhodonia</taxon>
    </lineage>
</organism>
<comment type="caution">
    <text evidence="1">The sequence shown here is derived from an EMBL/GenBank/DDBJ whole genome shotgun (WGS) entry which is preliminary data.</text>
</comment>
<protein>
    <submittedName>
        <fullName evidence="1">Uncharacterized protein</fullName>
    </submittedName>
</protein>
<evidence type="ECO:0000313" key="1">
    <source>
        <dbReference type="EMBL" id="KAF9810703.1"/>
    </source>
</evidence>
<dbReference type="EMBL" id="JADOXO010000168">
    <property type="protein sequence ID" value="KAF9810703.1"/>
    <property type="molecule type" value="Genomic_DNA"/>
</dbReference>
<sequence length="69" mass="7820">MAQSDCENEIAVMARMFNREESYALTEIRSTSLGFRTMHTHGMTIWLDVVDRSLLLTPAPFASRLLCPS</sequence>
<accession>A0A8H7NZH3</accession>
<proteinExistence type="predicted"/>
<gene>
    <name evidence="1" type="ORF">IEO21_06837</name>
</gene>
<reference evidence="1" key="1">
    <citation type="submission" date="2020-11" db="EMBL/GenBank/DDBJ databases">
        <authorList>
            <person name="Koelle M."/>
            <person name="Horta M.A.C."/>
            <person name="Nowrousian M."/>
            <person name="Ohm R.A."/>
            <person name="Benz P."/>
            <person name="Pilgard A."/>
        </authorList>
    </citation>
    <scope>NUCLEOTIDE SEQUENCE</scope>
    <source>
        <strain evidence="1">FPRL280</strain>
    </source>
</reference>
<dbReference type="AlphaFoldDB" id="A0A8H7NZH3"/>